<gene>
    <name evidence="8" type="ORF">IEQ34_018755</name>
</gene>
<evidence type="ECO:0000256" key="5">
    <source>
        <dbReference type="ARBA" id="ARBA00023004"/>
    </source>
</evidence>
<accession>A0AAV7G4W9</accession>
<keyword evidence="9" id="KW-1185">Reference proteome</keyword>
<dbReference type="PANTHER" id="PTHR22924">
    <property type="entry name" value="LEGHEMOGLOBIN-RELATED"/>
    <property type="match status" value="1"/>
</dbReference>
<comment type="cofactor">
    <cofactor evidence="1">
        <name>heme b</name>
        <dbReference type="ChEBI" id="CHEBI:60344"/>
    </cofactor>
</comment>
<proteinExistence type="inferred from homology"/>
<dbReference type="PANTHER" id="PTHR22924:SF92">
    <property type="entry name" value="NON-SYMBIOTIC HEMOGLOBIN 2"/>
    <property type="match status" value="1"/>
</dbReference>
<name>A0AAV7G4W9_DENCH</name>
<dbReference type="SUPFAM" id="SSF46458">
    <property type="entry name" value="Globin-like"/>
    <property type="match status" value="1"/>
</dbReference>
<dbReference type="Proteomes" id="UP000775213">
    <property type="component" value="Unassembled WGS sequence"/>
</dbReference>
<sequence>MDFGEKQKALVMQSWELIQPNLGYLSVRFFTEILDNIPEARDMFYFLKDKTDSPQNNHKLKTHALVLLKLVGWCALSLSLSPTLDFLFLSGLQILSFGLPMSQTCNSVVRLQEKGDIALPEDALKKLGSIHLAKNVKDFHFEVMREALLRIVHEAVGDQWSDDLGKAWELGYDKLADAIKMKMKE</sequence>
<evidence type="ECO:0000259" key="7">
    <source>
        <dbReference type="PROSITE" id="PS01033"/>
    </source>
</evidence>
<organism evidence="8 9">
    <name type="scientific">Dendrobium chrysotoxum</name>
    <name type="common">Orchid</name>
    <dbReference type="NCBI Taxonomy" id="161865"/>
    <lineage>
        <taxon>Eukaryota</taxon>
        <taxon>Viridiplantae</taxon>
        <taxon>Streptophyta</taxon>
        <taxon>Embryophyta</taxon>
        <taxon>Tracheophyta</taxon>
        <taxon>Spermatophyta</taxon>
        <taxon>Magnoliopsida</taxon>
        <taxon>Liliopsida</taxon>
        <taxon>Asparagales</taxon>
        <taxon>Orchidaceae</taxon>
        <taxon>Epidendroideae</taxon>
        <taxon>Malaxideae</taxon>
        <taxon>Dendrobiinae</taxon>
        <taxon>Dendrobium</taxon>
    </lineage>
</organism>
<dbReference type="PRINTS" id="PR00188">
    <property type="entry name" value="PLANTGLOBIN"/>
</dbReference>
<feature type="domain" description="Globin" evidence="7">
    <location>
        <begin position="2"/>
        <end position="184"/>
    </location>
</feature>
<dbReference type="Pfam" id="PF00042">
    <property type="entry name" value="Globin"/>
    <property type="match status" value="2"/>
</dbReference>
<dbReference type="EMBL" id="JAGFBR010000017">
    <property type="protein sequence ID" value="KAH0451456.1"/>
    <property type="molecule type" value="Genomic_DNA"/>
</dbReference>
<evidence type="ECO:0000256" key="2">
    <source>
        <dbReference type="ARBA" id="ARBA00007609"/>
    </source>
</evidence>
<comment type="similarity">
    <text evidence="2">Belongs to the plant globin family.</text>
</comment>
<comment type="caution">
    <text evidence="8">The sequence shown here is derived from an EMBL/GenBank/DDBJ whole genome shotgun (WGS) entry which is preliminary data.</text>
</comment>
<evidence type="ECO:0000256" key="1">
    <source>
        <dbReference type="ARBA" id="ARBA00001970"/>
    </source>
</evidence>
<reference evidence="8 9" key="1">
    <citation type="journal article" date="2021" name="Hortic Res">
        <title>Chromosome-scale assembly of the Dendrobium chrysotoxum genome enhances the understanding of orchid evolution.</title>
        <authorList>
            <person name="Zhang Y."/>
            <person name="Zhang G.Q."/>
            <person name="Zhang D."/>
            <person name="Liu X.D."/>
            <person name="Xu X.Y."/>
            <person name="Sun W.H."/>
            <person name="Yu X."/>
            <person name="Zhu X."/>
            <person name="Wang Z.W."/>
            <person name="Zhao X."/>
            <person name="Zhong W.Y."/>
            <person name="Chen H."/>
            <person name="Yin W.L."/>
            <person name="Huang T."/>
            <person name="Niu S.C."/>
            <person name="Liu Z.J."/>
        </authorList>
    </citation>
    <scope>NUCLEOTIDE SEQUENCE [LARGE SCALE GENOMIC DNA]</scope>
    <source>
        <strain evidence="8">Lindl</strain>
    </source>
</reference>
<evidence type="ECO:0000313" key="9">
    <source>
        <dbReference type="Proteomes" id="UP000775213"/>
    </source>
</evidence>
<dbReference type="InterPro" id="IPR012292">
    <property type="entry name" value="Globin/Proto"/>
</dbReference>
<keyword evidence="5" id="KW-0408">Iron</keyword>
<evidence type="ECO:0000313" key="8">
    <source>
        <dbReference type="EMBL" id="KAH0451456.1"/>
    </source>
</evidence>
<dbReference type="InterPro" id="IPR001032">
    <property type="entry name" value="Leghaemoglobin-like"/>
</dbReference>
<dbReference type="GO" id="GO:0046872">
    <property type="term" value="F:metal ion binding"/>
    <property type="evidence" value="ECO:0007669"/>
    <property type="project" value="UniProtKB-KW"/>
</dbReference>
<evidence type="ECO:0000256" key="3">
    <source>
        <dbReference type="ARBA" id="ARBA00022617"/>
    </source>
</evidence>
<dbReference type="InterPro" id="IPR009050">
    <property type="entry name" value="Globin-like_sf"/>
</dbReference>
<keyword evidence="3" id="KW-0349">Heme</keyword>
<dbReference type="Gene3D" id="1.10.490.10">
    <property type="entry name" value="Globins"/>
    <property type="match status" value="2"/>
</dbReference>
<protein>
    <recommendedName>
        <fullName evidence="7">Globin domain-containing protein</fullName>
    </recommendedName>
</protein>
<dbReference type="GO" id="GO:0020037">
    <property type="term" value="F:heme binding"/>
    <property type="evidence" value="ECO:0007669"/>
    <property type="project" value="InterPro"/>
</dbReference>
<evidence type="ECO:0000256" key="6">
    <source>
        <dbReference type="ARBA" id="ARBA00048118"/>
    </source>
</evidence>
<dbReference type="AlphaFoldDB" id="A0AAV7G4W9"/>
<dbReference type="InterPro" id="IPR000971">
    <property type="entry name" value="Globin"/>
</dbReference>
<keyword evidence="4" id="KW-0479">Metal-binding</keyword>
<comment type="catalytic activity">
    <reaction evidence="6">
        <text>Fe(III)-heme b-[protein] + nitric oxide + H2O = Fe(II)-heme b-[protein] + nitrite + 2 H(+)</text>
        <dbReference type="Rhea" id="RHEA:77711"/>
        <dbReference type="Rhea" id="RHEA-COMP:18975"/>
        <dbReference type="Rhea" id="RHEA-COMP:18976"/>
        <dbReference type="ChEBI" id="CHEBI:15377"/>
        <dbReference type="ChEBI" id="CHEBI:15378"/>
        <dbReference type="ChEBI" id="CHEBI:16301"/>
        <dbReference type="ChEBI" id="CHEBI:16480"/>
        <dbReference type="ChEBI" id="CHEBI:55376"/>
        <dbReference type="ChEBI" id="CHEBI:60344"/>
    </reaction>
    <physiologicalReaction direction="right-to-left" evidence="6">
        <dbReference type="Rhea" id="RHEA:77713"/>
    </physiologicalReaction>
</comment>
<evidence type="ECO:0000256" key="4">
    <source>
        <dbReference type="ARBA" id="ARBA00022723"/>
    </source>
</evidence>
<dbReference type="GO" id="GO:0019825">
    <property type="term" value="F:oxygen binding"/>
    <property type="evidence" value="ECO:0007669"/>
    <property type="project" value="InterPro"/>
</dbReference>
<dbReference type="PROSITE" id="PS01033">
    <property type="entry name" value="GLOBIN"/>
    <property type="match status" value="1"/>
</dbReference>